<dbReference type="Pfam" id="PF14111">
    <property type="entry name" value="DUF4283"/>
    <property type="match status" value="1"/>
</dbReference>
<sequence length="688" mass="76138">MCHITSSYFPFCAVSAPTSSLVYAMPAHAAAPGCAMSVPIAPTRGTAPSANPVREIPNSSKPSSNAWRNLFVNNRNTVSCPRLIHYSTFTDTKGCNLVDDDLDTKCELWKLCIVGYIAGRYTGFKALQNLIDNTWKCEASLTMHESGWLIFKFAKEEDKLNVLSGGPYLVFGRPLILRAMPEYFDFSSSDMYTIPVWVKFPNLPLKCWSIKCLSKIASVLGKPVQSDMLTSSMARLSYARVLVEVNLLSDLPYSIEVTLPNGSILHQQVVYETLPRFCKHCRKLGHITSSCTKSQPSNVPSKPRANDSVAPVPNVTKGRDSVFNRLGPQGGTSVAGCSEANEPANCGPNPVPVVDEIISENGTVMPNSGGWELVQRKKVRRKPSPSRNSSGSAHVALRVAQENSNMVHRARLPSPPLSIACNISPPVPADVAGHRADKGKSVVISSAPSHLASKTLDIPTRRKTLQHTSDDPGRRTLWNDLRNWSPSSPWLILGDFNSLLSQADKHHGEPVSNYKTTDFRQCCSDLGLTDLNYSGCHFTWSNGSVWSKLDLVLVNPFWSLANVSVHVQFDNPGAFSDHSPATVAFFTRQLMGKQSFKFFNMWANHATFLELVAAQWTYSVYGSPMFILCKRLKNLKRPLRDLNKLHYSHISERVARAEADLDTHQTLLSNDRDNIHLQSVDKQLRQGL</sequence>
<dbReference type="InterPro" id="IPR025558">
    <property type="entry name" value="DUF4283"/>
</dbReference>
<feature type="compositionally biased region" description="Polar residues" evidence="1">
    <location>
        <begin position="291"/>
        <end position="300"/>
    </location>
</feature>
<evidence type="ECO:0000259" key="3">
    <source>
        <dbReference type="Pfam" id="PF14111"/>
    </source>
</evidence>
<evidence type="ECO:0000256" key="1">
    <source>
        <dbReference type="SAM" id="MobiDB-lite"/>
    </source>
</evidence>
<dbReference type="PANTHER" id="PTHR31286">
    <property type="entry name" value="GLYCINE-RICH CELL WALL STRUCTURAL PROTEIN 1.8-LIKE"/>
    <property type="match status" value="1"/>
</dbReference>
<protein>
    <submittedName>
        <fullName evidence="4">Uncharacterized protein</fullName>
    </submittedName>
</protein>
<comment type="caution">
    <text evidence="4">The sequence shown here is derived from an EMBL/GenBank/DDBJ whole genome shotgun (WGS) entry which is preliminary data.</text>
</comment>
<dbReference type="PANTHER" id="PTHR31286:SF180">
    <property type="entry name" value="OS10G0362600 PROTEIN"/>
    <property type="match status" value="1"/>
</dbReference>
<feature type="domain" description="DUF4283" evidence="3">
    <location>
        <begin position="106"/>
        <end position="187"/>
    </location>
</feature>
<name>A0A4U5NNI1_POPAL</name>
<accession>A0A4U5NNI1</accession>
<dbReference type="InterPro" id="IPR036691">
    <property type="entry name" value="Endo/exonu/phosph_ase_sf"/>
</dbReference>
<dbReference type="EMBL" id="RCHU01000964">
    <property type="protein sequence ID" value="TKR85168.1"/>
    <property type="molecule type" value="Genomic_DNA"/>
</dbReference>
<dbReference type="GO" id="GO:0003824">
    <property type="term" value="F:catalytic activity"/>
    <property type="evidence" value="ECO:0007669"/>
    <property type="project" value="InterPro"/>
</dbReference>
<feature type="domain" description="Endonuclease/exonuclease/phosphatase" evidence="2">
    <location>
        <begin position="486"/>
        <end position="578"/>
    </location>
</feature>
<evidence type="ECO:0000313" key="4">
    <source>
        <dbReference type="EMBL" id="TKR85168.1"/>
    </source>
</evidence>
<feature type="region of interest" description="Disordered" evidence="1">
    <location>
        <begin position="291"/>
        <end position="319"/>
    </location>
</feature>
<dbReference type="Pfam" id="PF03372">
    <property type="entry name" value="Exo_endo_phos"/>
    <property type="match status" value="1"/>
</dbReference>
<dbReference type="InterPro" id="IPR040256">
    <property type="entry name" value="At4g02000-like"/>
</dbReference>
<proteinExistence type="predicted"/>
<reference evidence="4" key="1">
    <citation type="submission" date="2018-10" db="EMBL/GenBank/DDBJ databases">
        <title>Population genomic analysis revealed the cold adaptation of white poplar.</title>
        <authorList>
            <person name="Liu Y.-J."/>
        </authorList>
    </citation>
    <scope>NUCLEOTIDE SEQUENCE [LARGE SCALE GENOMIC DNA]</scope>
    <source>
        <strain evidence="4">PAL-ZL1</strain>
    </source>
</reference>
<dbReference type="SUPFAM" id="SSF56219">
    <property type="entry name" value="DNase I-like"/>
    <property type="match status" value="1"/>
</dbReference>
<dbReference type="STRING" id="43335.A0A4U5NNI1"/>
<dbReference type="Gene3D" id="3.60.10.10">
    <property type="entry name" value="Endonuclease/exonuclease/phosphatase"/>
    <property type="match status" value="1"/>
</dbReference>
<dbReference type="AlphaFoldDB" id="A0A4U5NNI1"/>
<dbReference type="InterPro" id="IPR005135">
    <property type="entry name" value="Endo/exonuclease/phosphatase"/>
</dbReference>
<evidence type="ECO:0000259" key="2">
    <source>
        <dbReference type="Pfam" id="PF03372"/>
    </source>
</evidence>
<organism evidence="4">
    <name type="scientific">Populus alba</name>
    <name type="common">White poplar</name>
    <dbReference type="NCBI Taxonomy" id="43335"/>
    <lineage>
        <taxon>Eukaryota</taxon>
        <taxon>Viridiplantae</taxon>
        <taxon>Streptophyta</taxon>
        <taxon>Embryophyta</taxon>
        <taxon>Tracheophyta</taxon>
        <taxon>Spermatophyta</taxon>
        <taxon>Magnoliopsida</taxon>
        <taxon>eudicotyledons</taxon>
        <taxon>Gunneridae</taxon>
        <taxon>Pentapetalae</taxon>
        <taxon>rosids</taxon>
        <taxon>fabids</taxon>
        <taxon>Malpighiales</taxon>
        <taxon>Salicaceae</taxon>
        <taxon>Saliceae</taxon>
        <taxon>Populus</taxon>
    </lineage>
</organism>
<gene>
    <name evidence="4" type="ORF">D5086_0000250210</name>
</gene>